<organism evidence="4 5">
    <name type="scientific">Chelatococcus daeguensis</name>
    <dbReference type="NCBI Taxonomy" id="444444"/>
    <lineage>
        <taxon>Bacteria</taxon>
        <taxon>Pseudomonadati</taxon>
        <taxon>Pseudomonadota</taxon>
        <taxon>Alphaproteobacteria</taxon>
        <taxon>Hyphomicrobiales</taxon>
        <taxon>Chelatococcaceae</taxon>
        <taxon>Chelatococcus</taxon>
    </lineage>
</organism>
<accession>A0AAC9JP14</accession>
<dbReference type="Pfam" id="PF01425">
    <property type="entry name" value="Amidase"/>
    <property type="match status" value="1"/>
</dbReference>
<dbReference type="RefSeq" id="WP_071923545.1">
    <property type="nucleotide sequence ID" value="NZ_CP018095.1"/>
</dbReference>
<protein>
    <recommendedName>
        <fullName evidence="2">Indoleacetamide hydrolase</fullName>
    </recommendedName>
</protein>
<gene>
    <name evidence="4" type="ORF">BOQ54_06310</name>
</gene>
<dbReference type="PANTHER" id="PTHR11895">
    <property type="entry name" value="TRANSAMIDASE"/>
    <property type="match status" value="1"/>
</dbReference>
<keyword evidence="5" id="KW-1185">Reference proteome</keyword>
<feature type="domain" description="Amidase" evidence="3">
    <location>
        <begin position="40"/>
        <end position="471"/>
    </location>
</feature>
<dbReference type="InterPro" id="IPR036928">
    <property type="entry name" value="AS_sf"/>
</dbReference>
<dbReference type="Gene3D" id="3.90.1300.10">
    <property type="entry name" value="Amidase signature (AS) domain"/>
    <property type="match status" value="1"/>
</dbReference>
<proteinExistence type="predicted"/>
<dbReference type="InterPro" id="IPR000120">
    <property type="entry name" value="Amidase"/>
</dbReference>
<dbReference type="GO" id="GO:0003824">
    <property type="term" value="F:catalytic activity"/>
    <property type="evidence" value="ECO:0007669"/>
    <property type="project" value="InterPro"/>
</dbReference>
<dbReference type="InterPro" id="IPR023631">
    <property type="entry name" value="Amidase_dom"/>
</dbReference>
<evidence type="ECO:0000256" key="1">
    <source>
        <dbReference type="ARBA" id="ARBA00003871"/>
    </source>
</evidence>
<comment type="function">
    <text evidence="1">Hydrolyzes indole-3-acetamide (IAM) into indole-3-acetic acid (IAA).</text>
</comment>
<reference evidence="4 5" key="1">
    <citation type="submission" date="2016-11" db="EMBL/GenBank/DDBJ databases">
        <title>Complete genome sequence of the aerobically denitrifying bacterium Chelatococcus daeguensis TAD1.</title>
        <authorList>
            <person name="Yang Y."/>
            <person name="Huang S."/>
            <person name="Lin E."/>
        </authorList>
    </citation>
    <scope>NUCLEOTIDE SEQUENCE [LARGE SCALE GENOMIC DNA]</scope>
    <source>
        <strain evidence="4 5">TAD1</strain>
    </source>
</reference>
<dbReference type="AlphaFoldDB" id="A0AAC9JP14"/>
<name>A0AAC9JP14_9HYPH</name>
<dbReference type="PROSITE" id="PS00571">
    <property type="entry name" value="AMIDASES"/>
    <property type="match status" value="1"/>
</dbReference>
<dbReference type="PANTHER" id="PTHR11895:SF76">
    <property type="entry name" value="INDOLEACETAMIDE HYDROLASE"/>
    <property type="match status" value="1"/>
</dbReference>
<evidence type="ECO:0000259" key="3">
    <source>
        <dbReference type="Pfam" id="PF01425"/>
    </source>
</evidence>
<evidence type="ECO:0000256" key="2">
    <source>
        <dbReference type="ARBA" id="ARBA00021874"/>
    </source>
</evidence>
<evidence type="ECO:0000313" key="4">
    <source>
        <dbReference type="EMBL" id="APF36989.1"/>
    </source>
</evidence>
<dbReference type="KEGG" id="cdq:BOQ54_06310"/>
<dbReference type="Proteomes" id="UP000182703">
    <property type="component" value="Chromosome"/>
</dbReference>
<dbReference type="EMBL" id="CP018095">
    <property type="protein sequence ID" value="APF36989.1"/>
    <property type="molecule type" value="Genomic_DNA"/>
</dbReference>
<dbReference type="InterPro" id="IPR020556">
    <property type="entry name" value="Amidase_CS"/>
</dbReference>
<sequence length="488" mass="51807">MRLAAANPTGDITGKAPELCRLDAGTLARLVKRRDVSAREVIGAFLDHIAAINPTYNAIVSLRPRADILAEADAADAALARGEAAGPLHGLPQAIKDLAPTKGLTTTFGSPLFADFVPPADAIAVARMRAAGAIIIGKTNTPEFGLGSHTYNPVFGATRNAYAPARTAGGSSGGAAVALATRMLPVADGSDFGGSLRNPAAYNNIFGFRPSQGRVPSLPAPEGFFTQLGTEGPMARNAADLARLLSVQAGHDPRAPLSLDGSGHDYEAALDTDLKGKRIAWLGDLSGHLAMEDGILALCEGGLRHLADAGLVVEPHVPAFDFEALWQAFVALRHFMVGGKLKALYDDPEKREKLKFSVRWEIEGGQRLSADALYEASTVRSAWYASVLRLFERFDYLALPAAQVFPFPIEEEWPKAIAGRTMDSYHRWMEVVAPVTLSGCPAVSVPVGFNAAGLPMGMQLVGRPRDDLSVLQLVRAYEQVSPFPAVAP</sequence>
<dbReference type="NCBIfam" id="NF005686">
    <property type="entry name" value="PRK07486.1"/>
    <property type="match status" value="1"/>
</dbReference>
<evidence type="ECO:0000313" key="5">
    <source>
        <dbReference type="Proteomes" id="UP000182703"/>
    </source>
</evidence>
<dbReference type="SUPFAM" id="SSF75304">
    <property type="entry name" value="Amidase signature (AS) enzymes"/>
    <property type="match status" value="1"/>
</dbReference>